<comment type="caution">
    <text evidence="2">The sequence shown here is derived from an EMBL/GenBank/DDBJ whole genome shotgun (WGS) entry which is preliminary data.</text>
</comment>
<feature type="compositionally biased region" description="Low complexity" evidence="1">
    <location>
        <begin position="329"/>
        <end position="342"/>
    </location>
</feature>
<organism evidence="2 3">
    <name type="scientific">Elysia marginata</name>
    <dbReference type="NCBI Taxonomy" id="1093978"/>
    <lineage>
        <taxon>Eukaryota</taxon>
        <taxon>Metazoa</taxon>
        <taxon>Spiralia</taxon>
        <taxon>Lophotrochozoa</taxon>
        <taxon>Mollusca</taxon>
        <taxon>Gastropoda</taxon>
        <taxon>Heterobranchia</taxon>
        <taxon>Euthyneura</taxon>
        <taxon>Panpulmonata</taxon>
        <taxon>Sacoglossa</taxon>
        <taxon>Placobranchoidea</taxon>
        <taxon>Plakobranchidae</taxon>
        <taxon>Elysia</taxon>
    </lineage>
</organism>
<reference evidence="2 3" key="1">
    <citation type="journal article" date="2021" name="Elife">
        <title>Chloroplast acquisition without the gene transfer in kleptoplastic sea slugs, Plakobranchus ocellatus.</title>
        <authorList>
            <person name="Maeda T."/>
            <person name="Takahashi S."/>
            <person name="Yoshida T."/>
            <person name="Shimamura S."/>
            <person name="Takaki Y."/>
            <person name="Nagai Y."/>
            <person name="Toyoda A."/>
            <person name="Suzuki Y."/>
            <person name="Arimoto A."/>
            <person name="Ishii H."/>
            <person name="Satoh N."/>
            <person name="Nishiyama T."/>
            <person name="Hasebe M."/>
            <person name="Maruyama T."/>
            <person name="Minagawa J."/>
            <person name="Obokata J."/>
            <person name="Shigenobu S."/>
        </authorList>
    </citation>
    <scope>NUCLEOTIDE SEQUENCE [LARGE SCALE GENOMIC DNA]</scope>
</reference>
<proteinExistence type="predicted"/>
<name>A0AAV4HGA3_9GAST</name>
<evidence type="ECO:0000313" key="2">
    <source>
        <dbReference type="EMBL" id="GFR96078.1"/>
    </source>
</evidence>
<protein>
    <submittedName>
        <fullName evidence="2">tRNA pseudouridine synthase A</fullName>
    </submittedName>
</protein>
<feature type="region of interest" description="Disordered" evidence="1">
    <location>
        <begin position="228"/>
        <end position="267"/>
    </location>
</feature>
<feature type="compositionally biased region" description="Low complexity" evidence="1">
    <location>
        <begin position="161"/>
        <end position="172"/>
    </location>
</feature>
<evidence type="ECO:0000256" key="1">
    <source>
        <dbReference type="SAM" id="MobiDB-lite"/>
    </source>
</evidence>
<feature type="region of interest" description="Disordered" evidence="1">
    <location>
        <begin position="280"/>
        <end position="314"/>
    </location>
</feature>
<feature type="region of interest" description="Disordered" evidence="1">
    <location>
        <begin position="49"/>
        <end position="74"/>
    </location>
</feature>
<accession>A0AAV4HGA3</accession>
<keyword evidence="3" id="KW-1185">Reference proteome</keyword>
<dbReference type="Proteomes" id="UP000762676">
    <property type="component" value="Unassembled WGS sequence"/>
</dbReference>
<evidence type="ECO:0000313" key="3">
    <source>
        <dbReference type="Proteomes" id="UP000762676"/>
    </source>
</evidence>
<feature type="compositionally biased region" description="Low complexity" evidence="1">
    <location>
        <begin position="239"/>
        <end position="266"/>
    </location>
</feature>
<feature type="region of interest" description="Disordered" evidence="1">
    <location>
        <begin position="103"/>
        <end position="216"/>
    </location>
</feature>
<dbReference type="EMBL" id="BMAT01005567">
    <property type="protein sequence ID" value="GFR96078.1"/>
    <property type="molecule type" value="Genomic_DNA"/>
</dbReference>
<feature type="compositionally biased region" description="Basic residues" evidence="1">
    <location>
        <begin position="52"/>
        <end position="70"/>
    </location>
</feature>
<feature type="compositionally biased region" description="Polar residues" evidence="1">
    <location>
        <begin position="302"/>
        <end position="312"/>
    </location>
</feature>
<feature type="compositionally biased region" description="Low complexity" evidence="1">
    <location>
        <begin position="183"/>
        <end position="209"/>
    </location>
</feature>
<sequence>MGPSSLRGKESDIVCRERGLGILLVIVVVVGWKCTPQGHEPLHALFGIGNFRHGRHGGQTRERRRRRHRNRDGNWYGGVLYPEFQYRRPPPSYAASMQDYQNQQLQHGGGDADRRSGQPAGSSSVPYPGGAENSSLPNSPPPSYRSRASTAHSGIHIAFPAASSSGNAGSNGTHDGELPGSRPPTYRSRAPSRRPSLPRNDMPDNNNDGGDVDFGDGQIFDAVVAAEQVSGEASQPVDGASTSPSSSHSAAEPATSSSSSPHSPGSVTLQVYTLPTVRAENQNPSSALPPSLQSQAIPSVSGARTSSSTVSDNLPAFSTTVTTVATTGASSMLPSSSSHHASTGVPFTSAVAPPPTRLPSLHQRMESGDRRMLEDTLQSLEDHIDSHEGGSSHGGIVNLAASFDSEEPTEHYNTHL</sequence>
<dbReference type="AlphaFoldDB" id="A0AAV4HGA3"/>
<gene>
    <name evidence="2" type="ORF">ElyMa_002711500</name>
</gene>
<feature type="region of interest" description="Disordered" evidence="1">
    <location>
        <begin position="329"/>
        <end position="362"/>
    </location>
</feature>
<feature type="compositionally biased region" description="Low complexity" evidence="1">
    <location>
        <begin position="281"/>
        <end position="296"/>
    </location>
</feature>